<sequence length="596" mass="67114">MARVWSFNTTMRNPERMEEMLRALVELEGVPFDAKGQRSFFGSQIKKRLYKPRRITLGEADIIAATHSTTSADDLDDTIVERILAKYDGRDVDASGRGRTAAGILNRFGLCVALQSRGPIVITDLAKSWLEHEIEDDELFTKFFLKWQYPNEIEEGYDDFNIKPFIGTLALISRVNELWAGLGNKPVGISKVEYKLFVTSLIRASQIGEYADRIVKYRIKKESLKGKDQADFIKLFTIDRAREIYSAAGDIDTYLSDLHDYMDSSIRYFRVSGLLALRGGDTHVDIASDKQAEVESILRVISPEAKKFKSYSDYFNFLGDISVPELPWENDADLRKISKNLSRVLATEAAQTKTAELKKAGTLPPKEQVSALEKLLNETRIENLRNLKGDLAVLDECVERLVGITARTYSPLTARPSLDLEWYVSRALIVLNDAISILPSCKIGDDGIPTGFRSNVSDIECSYISFGMTVEATLLLGRDQWYAEGQPVMRHLRDFEDKQTGGTAYCLFIAPIIHRDTLNTFWGSNTTGYEGKKQIIIPLTLPQFVEILKIARRKLQDGAFTHETVGQLLASVASSIGETKNPHEWLETFPGHIKAW</sequence>
<evidence type="ECO:0000313" key="2">
    <source>
        <dbReference type="Proteomes" id="UP000176445"/>
    </source>
</evidence>
<protein>
    <recommendedName>
        <fullName evidence="3">Restriction endonuclease</fullName>
    </recommendedName>
</protein>
<dbReference type="Gene3D" id="3.40.91.50">
    <property type="match status" value="1"/>
</dbReference>
<comment type="caution">
    <text evidence="1">The sequence shown here is derived from an EMBL/GenBank/DDBJ whole genome shotgun (WGS) entry which is preliminary data.</text>
</comment>
<dbReference type="EMBL" id="MFKW01000051">
    <property type="protein sequence ID" value="OGG50503.1"/>
    <property type="molecule type" value="Genomic_DNA"/>
</dbReference>
<name>A0A1F6CMQ3_9BACT</name>
<evidence type="ECO:0008006" key="3">
    <source>
        <dbReference type="Google" id="ProtNLM"/>
    </source>
</evidence>
<dbReference type="Pfam" id="PF09491">
    <property type="entry name" value="RE_AlwI"/>
    <property type="match status" value="1"/>
</dbReference>
<proteinExistence type="predicted"/>
<evidence type="ECO:0000313" key="1">
    <source>
        <dbReference type="EMBL" id="OGG50503.1"/>
    </source>
</evidence>
<dbReference type="InterPro" id="IPR018573">
    <property type="entry name" value="Restrct_endonuc_II_AlwI"/>
</dbReference>
<gene>
    <name evidence="1" type="ORF">A2704_02315</name>
</gene>
<dbReference type="AlphaFoldDB" id="A0A1F6CMQ3"/>
<organism evidence="1 2">
    <name type="scientific">Candidatus Kaiserbacteria bacterium RIFCSPHIGHO2_01_FULL_54_36b</name>
    <dbReference type="NCBI Taxonomy" id="1798483"/>
    <lineage>
        <taxon>Bacteria</taxon>
        <taxon>Candidatus Kaiseribacteriota</taxon>
    </lineage>
</organism>
<reference evidence="1 2" key="1">
    <citation type="journal article" date="2016" name="Nat. Commun.">
        <title>Thousands of microbial genomes shed light on interconnected biogeochemical processes in an aquifer system.</title>
        <authorList>
            <person name="Anantharaman K."/>
            <person name="Brown C.T."/>
            <person name="Hug L.A."/>
            <person name="Sharon I."/>
            <person name="Castelle C.J."/>
            <person name="Probst A.J."/>
            <person name="Thomas B.C."/>
            <person name="Singh A."/>
            <person name="Wilkins M.J."/>
            <person name="Karaoz U."/>
            <person name="Brodie E.L."/>
            <person name="Williams K.H."/>
            <person name="Hubbard S.S."/>
            <person name="Banfield J.F."/>
        </authorList>
    </citation>
    <scope>NUCLEOTIDE SEQUENCE [LARGE SCALE GENOMIC DNA]</scope>
</reference>
<accession>A0A1F6CMQ3</accession>
<dbReference type="Proteomes" id="UP000176445">
    <property type="component" value="Unassembled WGS sequence"/>
</dbReference>